<reference evidence="3 4" key="1">
    <citation type="journal article" date="2012" name="Appl. Environ. Microbiol.">
        <title>Draft genome sequence of a psychrotolerant sulfur-oxidizing bacterium, Sulfuricella denitrificans skB26, and proteomic insights into cold adaptation.</title>
        <authorList>
            <person name="Watanabe T."/>
            <person name="Kojima H."/>
            <person name="Fukui M."/>
        </authorList>
    </citation>
    <scope>NUCLEOTIDE SEQUENCE [LARGE SCALE GENOMIC DNA]</scope>
    <source>
        <strain evidence="4">skB26</strain>
    </source>
</reference>
<evidence type="ECO:0000313" key="3">
    <source>
        <dbReference type="EMBL" id="BAN36614.1"/>
    </source>
</evidence>
<evidence type="ECO:0000256" key="2">
    <source>
        <dbReference type="SAM" id="Phobius"/>
    </source>
</evidence>
<dbReference type="AlphaFoldDB" id="S6ANY5"/>
<dbReference type="PROSITE" id="PS00409">
    <property type="entry name" value="PROKAR_NTER_METHYL"/>
    <property type="match status" value="1"/>
</dbReference>
<dbReference type="GO" id="GO:0015628">
    <property type="term" value="P:protein secretion by the type II secretion system"/>
    <property type="evidence" value="ECO:0007669"/>
    <property type="project" value="InterPro"/>
</dbReference>
<evidence type="ECO:0000313" key="4">
    <source>
        <dbReference type="Proteomes" id="UP000015559"/>
    </source>
</evidence>
<keyword evidence="4" id="KW-1185">Reference proteome</keyword>
<dbReference type="RefSeq" id="WP_009207425.1">
    <property type="nucleotide sequence ID" value="NC_022357.1"/>
</dbReference>
<dbReference type="Pfam" id="PF07963">
    <property type="entry name" value="N_methyl"/>
    <property type="match status" value="1"/>
</dbReference>
<dbReference type="InterPro" id="IPR045584">
    <property type="entry name" value="Pilin-like"/>
</dbReference>
<dbReference type="Gene3D" id="3.30.700.10">
    <property type="entry name" value="Glycoprotein, Type 4 Pilin"/>
    <property type="match status" value="1"/>
</dbReference>
<dbReference type="OrthoDB" id="9790526at2"/>
<gene>
    <name evidence="3" type="ORF">SCD_n02815</name>
</gene>
<dbReference type="GO" id="GO:0015627">
    <property type="term" value="C:type II protein secretion system complex"/>
    <property type="evidence" value="ECO:0007669"/>
    <property type="project" value="InterPro"/>
</dbReference>
<dbReference type="SUPFAM" id="SSF54523">
    <property type="entry name" value="Pili subunits"/>
    <property type="match status" value="1"/>
</dbReference>
<dbReference type="Proteomes" id="UP000015559">
    <property type="component" value="Chromosome"/>
</dbReference>
<dbReference type="KEGG" id="sdr:SCD_n02815"/>
<dbReference type="NCBIfam" id="TIGR02532">
    <property type="entry name" value="IV_pilin_GFxxxE"/>
    <property type="match status" value="1"/>
</dbReference>
<feature type="transmembrane region" description="Helical" evidence="2">
    <location>
        <begin position="20"/>
        <end position="40"/>
    </location>
</feature>
<organism evidence="3 4">
    <name type="scientific">Sulfuricella denitrificans (strain DSM 22764 / NBRC 105220 / skB26)</name>
    <dbReference type="NCBI Taxonomy" id="1163617"/>
    <lineage>
        <taxon>Bacteria</taxon>
        <taxon>Pseudomonadati</taxon>
        <taxon>Pseudomonadota</taxon>
        <taxon>Betaproteobacteria</taxon>
        <taxon>Nitrosomonadales</taxon>
        <taxon>Sulfuricellaceae</taxon>
        <taxon>Sulfuricella</taxon>
    </lineage>
</organism>
<protein>
    <submittedName>
        <fullName evidence="3">N-terminal methylation site</fullName>
    </submittedName>
</protein>
<proteinExistence type="predicted"/>
<dbReference type="HOGENOM" id="CLU_091705_7_2_4"/>
<keyword evidence="1" id="KW-0488">Methylation</keyword>
<accession>S6ANY5</accession>
<dbReference type="InterPro" id="IPR000983">
    <property type="entry name" value="Bac_GSPG_pilin"/>
</dbReference>
<keyword evidence="2" id="KW-1133">Transmembrane helix</keyword>
<name>S6ANY5_SULDS</name>
<dbReference type="InterPro" id="IPR012902">
    <property type="entry name" value="N_methyl_site"/>
</dbReference>
<keyword evidence="2" id="KW-0812">Transmembrane</keyword>
<dbReference type="EMBL" id="AP013066">
    <property type="protein sequence ID" value="BAN36614.1"/>
    <property type="molecule type" value="Genomic_DNA"/>
</dbReference>
<evidence type="ECO:0000256" key="1">
    <source>
        <dbReference type="ARBA" id="ARBA00022481"/>
    </source>
</evidence>
<keyword evidence="2" id="KW-0472">Membrane</keyword>
<dbReference type="eggNOG" id="COG4968">
    <property type="taxonomic scope" value="Bacteria"/>
</dbReference>
<sequence>MARHNRGVQSRTSASGFTLIELVVTVAIVAVLASGIMPMIEVTVQRNKEQELRVALMQIRNAIDAYKKAAIDDRTVGASGYPKTLELLASGVEDIKSPTKAKIFFLRRIPRDPMSTDPSIPAAETWGKRSYASSAENPQEGNDVFDIYSLNTERGLNGISYKDW</sequence>
<dbReference type="STRING" id="1163617.SCD_n02815"/>
<dbReference type="PRINTS" id="PR00813">
    <property type="entry name" value="BCTERIALGSPG"/>
</dbReference>